<feature type="compositionally biased region" description="Basic and acidic residues" evidence="1">
    <location>
        <begin position="114"/>
        <end position="123"/>
    </location>
</feature>
<keyword evidence="4" id="KW-1185">Reference proteome</keyword>
<accession>A0ABQ4ZKX9</accession>
<protein>
    <submittedName>
        <fullName evidence="3">Reverse transcriptase domain-containing protein</fullName>
    </submittedName>
</protein>
<organism evidence="3 4">
    <name type="scientific">Tanacetum coccineum</name>
    <dbReference type="NCBI Taxonomy" id="301880"/>
    <lineage>
        <taxon>Eukaryota</taxon>
        <taxon>Viridiplantae</taxon>
        <taxon>Streptophyta</taxon>
        <taxon>Embryophyta</taxon>
        <taxon>Tracheophyta</taxon>
        <taxon>Spermatophyta</taxon>
        <taxon>Magnoliopsida</taxon>
        <taxon>eudicotyledons</taxon>
        <taxon>Gunneridae</taxon>
        <taxon>Pentapetalae</taxon>
        <taxon>asterids</taxon>
        <taxon>campanulids</taxon>
        <taxon>Asterales</taxon>
        <taxon>Asteraceae</taxon>
        <taxon>Asteroideae</taxon>
        <taxon>Anthemideae</taxon>
        <taxon>Anthemidinae</taxon>
        <taxon>Tanacetum</taxon>
    </lineage>
</organism>
<dbReference type="EMBL" id="BQNB010011461">
    <property type="protein sequence ID" value="GJS90868.1"/>
    <property type="molecule type" value="Genomic_DNA"/>
</dbReference>
<evidence type="ECO:0000256" key="1">
    <source>
        <dbReference type="SAM" id="MobiDB-lite"/>
    </source>
</evidence>
<proteinExistence type="predicted"/>
<dbReference type="Pfam" id="PF03732">
    <property type="entry name" value="Retrotrans_gag"/>
    <property type="match status" value="1"/>
</dbReference>
<reference evidence="3" key="2">
    <citation type="submission" date="2022-01" db="EMBL/GenBank/DDBJ databases">
        <authorList>
            <person name="Yamashiro T."/>
            <person name="Shiraishi A."/>
            <person name="Satake H."/>
            <person name="Nakayama K."/>
        </authorList>
    </citation>
    <scope>NUCLEOTIDE SEQUENCE</scope>
</reference>
<dbReference type="PANTHER" id="PTHR33223">
    <property type="entry name" value="CCHC-TYPE DOMAIN-CONTAINING PROTEIN"/>
    <property type="match status" value="1"/>
</dbReference>
<gene>
    <name evidence="3" type="ORF">Tco_0773504</name>
</gene>
<keyword evidence="3" id="KW-0695">RNA-directed DNA polymerase</keyword>
<keyword evidence="3" id="KW-0808">Transferase</keyword>
<reference evidence="3" key="1">
    <citation type="journal article" date="2022" name="Int. J. Mol. Sci.">
        <title>Draft Genome of Tanacetum Coccineum: Genomic Comparison of Closely Related Tanacetum-Family Plants.</title>
        <authorList>
            <person name="Yamashiro T."/>
            <person name="Shiraishi A."/>
            <person name="Nakayama K."/>
            <person name="Satake H."/>
        </authorList>
    </citation>
    <scope>NUCLEOTIDE SEQUENCE</scope>
</reference>
<evidence type="ECO:0000313" key="3">
    <source>
        <dbReference type="EMBL" id="GJS90868.1"/>
    </source>
</evidence>
<sequence>MNPEEIQEITKSRITPKLRRQPPGQSREGGMKVSTPEACHQLPVSLEDSDETNLLHLGLGRGRRVVYSIGWGKEQSASAHSDSRHQSSHAKGTEVQPRKHHYRGTSPRGNSRYSESKDSEGGHWKSKSKRHRSNTYEDDPSQPWTCEERNPFTPRIWHFDFPRTRMPSHVKTYDGSGDPEDHLKLFQSAAKTERWAMPTWCHMFNSTLTGNARVLFDKLPKESIDSYEDLRAAFRENYLQQIKDIKDPVEIHHIKQRDGESTEDFMERYKAKVLDVEGAPECMKISGFMHGISHPKLIKRLYEKIPISMDEMYRGLRHFCKGKSPHSVIVKKNTHAVEATRRRKQAKLQKGF</sequence>
<keyword evidence="3" id="KW-0548">Nucleotidyltransferase</keyword>
<comment type="caution">
    <text evidence="3">The sequence shown here is derived from an EMBL/GenBank/DDBJ whole genome shotgun (WGS) entry which is preliminary data.</text>
</comment>
<dbReference type="PANTHER" id="PTHR33223:SF11">
    <property type="entry name" value="ELEMENT PROTEIN, PUTATIVE-RELATED"/>
    <property type="match status" value="1"/>
</dbReference>
<feature type="region of interest" description="Disordered" evidence="1">
    <location>
        <begin position="76"/>
        <end position="147"/>
    </location>
</feature>
<dbReference type="Proteomes" id="UP001151760">
    <property type="component" value="Unassembled WGS sequence"/>
</dbReference>
<feature type="region of interest" description="Disordered" evidence="1">
    <location>
        <begin position="1"/>
        <end position="48"/>
    </location>
</feature>
<evidence type="ECO:0000313" key="4">
    <source>
        <dbReference type="Proteomes" id="UP001151760"/>
    </source>
</evidence>
<evidence type="ECO:0000259" key="2">
    <source>
        <dbReference type="Pfam" id="PF03732"/>
    </source>
</evidence>
<feature type="domain" description="Retrotransposon gag" evidence="2">
    <location>
        <begin position="203"/>
        <end position="293"/>
    </location>
</feature>
<dbReference type="GO" id="GO:0003964">
    <property type="term" value="F:RNA-directed DNA polymerase activity"/>
    <property type="evidence" value="ECO:0007669"/>
    <property type="project" value="UniProtKB-KW"/>
</dbReference>
<name>A0ABQ4ZKX9_9ASTR</name>
<feature type="compositionally biased region" description="Basic residues" evidence="1">
    <location>
        <begin position="124"/>
        <end position="133"/>
    </location>
</feature>
<dbReference type="InterPro" id="IPR005162">
    <property type="entry name" value="Retrotrans_gag_dom"/>
</dbReference>